<dbReference type="AlphaFoldDB" id="A0A8H6G5D1"/>
<evidence type="ECO:0000256" key="1">
    <source>
        <dbReference type="SAM" id="MobiDB-lite"/>
    </source>
</evidence>
<protein>
    <submittedName>
        <fullName evidence="2">Uncharacterized protein</fullName>
    </submittedName>
</protein>
<dbReference type="GeneID" id="59283032"/>
<accession>A0A8H6G5D1</accession>
<evidence type="ECO:0000313" key="3">
    <source>
        <dbReference type="Proteomes" id="UP000578531"/>
    </source>
</evidence>
<keyword evidence="3" id="KW-1185">Reference proteome</keyword>
<sequence length="104" mass="11650">MTNYIVVFTVPNNISEPVIWGMLTCFVTGCASCVSGSIFDPFDSNTLVSPKPELMGMTKDGPDGIQKIWLWSRKSPVPKRHAKERVDPRRHLQSHGDYMAADIK</sequence>
<feature type="region of interest" description="Disordered" evidence="1">
    <location>
        <begin position="80"/>
        <end position="104"/>
    </location>
</feature>
<comment type="caution">
    <text evidence="2">The sequence shown here is derived from an EMBL/GenBank/DDBJ whole genome shotgun (WGS) entry which is preliminary data.</text>
</comment>
<evidence type="ECO:0000313" key="2">
    <source>
        <dbReference type="EMBL" id="KAF6240686.1"/>
    </source>
</evidence>
<organism evidence="2 3">
    <name type="scientific">Letharia columbiana</name>
    <dbReference type="NCBI Taxonomy" id="112416"/>
    <lineage>
        <taxon>Eukaryota</taxon>
        <taxon>Fungi</taxon>
        <taxon>Dikarya</taxon>
        <taxon>Ascomycota</taxon>
        <taxon>Pezizomycotina</taxon>
        <taxon>Lecanoromycetes</taxon>
        <taxon>OSLEUM clade</taxon>
        <taxon>Lecanoromycetidae</taxon>
        <taxon>Lecanorales</taxon>
        <taxon>Lecanorineae</taxon>
        <taxon>Parmeliaceae</taxon>
        <taxon>Letharia</taxon>
    </lineage>
</organism>
<proteinExistence type="predicted"/>
<name>A0A8H6G5D1_9LECA</name>
<dbReference type="EMBL" id="JACCJC010000003">
    <property type="protein sequence ID" value="KAF6240686.1"/>
    <property type="molecule type" value="Genomic_DNA"/>
</dbReference>
<gene>
    <name evidence="2" type="ORF">HO173_001358</name>
</gene>
<dbReference type="RefSeq" id="XP_037169945.1">
    <property type="nucleotide sequence ID" value="XM_037303298.1"/>
</dbReference>
<reference evidence="2 3" key="1">
    <citation type="journal article" date="2020" name="Genomics">
        <title>Complete, high-quality genomes from long-read metagenomic sequencing of two wolf lichen thalli reveals enigmatic genome architecture.</title>
        <authorList>
            <person name="McKenzie S.K."/>
            <person name="Walston R.F."/>
            <person name="Allen J.L."/>
        </authorList>
    </citation>
    <scope>NUCLEOTIDE SEQUENCE [LARGE SCALE GENOMIC DNA]</scope>
    <source>
        <strain evidence="2">WasteWater2</strain>
    </source>
</reference>
<dbReference type="Proteomes" id="UP000578531">
    <property type="component" value="Unassembled WGS sequence"/>
</dbReference>